<dbReference type="GO" id="GO:0006631">
    <property type="term" value="P:fatty acid metabolic process"/>
    <property type="evidence" value="ECO:0007669"/>
    <property type="project" value="TreeGrafter"/>
</dbReference>
<dbReference type="GO" id="GO:0004366">
    <property type="term" value="F:glycerol-3-phosphate O-acyltransferase activity"/>
    <property type="evidence" value="ECO:0007669"/>
    <property type="project" value="InterPro"/>
</dbReference>
<dbReference type="PIRSF" id="PIRSF500064">
    <property type="entry name" value="GPAT"/>
    <property type="match status" value="1"/>
</dbReference>
<dbReference type="Pfam" id="PF19277">
    <property type="entry name" value="GPAT_C"/>
    <property type="match status" value="1"/>
</dbReference>
<dbReference type="SUPFAM" id="SSF69593">
    <property type="entry name" value="Glycerol-3-phosphate (1)-acyltransferase"/>
    <property type="match status" value="1"/>
</dbReference>
<comment type="subcellular location">
    <subcellularLocation>
        <location evidence="1">Cell membrane</location>
        <topology evidence="1">Peripheral membrane protein</topology>
        <orientation evidence="1">Cytoplasmic side</orientation>
    </subcellularLocation>
</comment>
<comment type="similarity">
    <text evidence="2">Belongs to the GPAT/DAPAT family.</text>
</comment>
<evidence type="ECO:0000313" key="8">
    <source>
        <dbReference type="EMBL" id="ABL97471.1"/>
    </source>
</evidence>
<dbReference type="InterPro" id="IPR028354">
    <property type="entry name" value="GPAT_PlsB"/>
</dbReference>
<gene>
    <name evidence="8" type="ORF">ALOHA_HF13081H07.0014</name>
</gene>
<dbReference type="InterPro" id="IPR041728">
    <property type="entry name" value="GPAT/DHAPAT_LPLAT"/>
</dbReference>
<evidence type="ECO:0000256" key="5">
    <source>
        <dbReference type="ARBA" id="ARBA00023136"/>
    </source>
</evidence>
<dbReference type="InterPro" id="IPR022284">
    <property type="entry name" value="GPAT/DHAPAT"/>
</dbReference>
<evidence type="ECO:0000256" key="3">
    <source>
        <dbReference type="ARBA" id="ARBA00022475"/>
    </source>
</evidence>
<sequence>MLKFLINPEAEFETEGVKNLIESKKVIYALSSTSSFDLNALIKLTKKNNFSSPKKSKKNFFQLKGAKRLFPWQAPRRRNPRELHQLAKDPDAVNKIIIPVDVFWGKAPERQDHWVKLIFRDSWEAGSFLRNLLKVIFNGRQANVFFHKPLESKDIFSQQKTSEHLVLKTDRLLRARFRKNRQAKIGPDISNKRTLIHAILNSSSVKQEIKDSSNGSKKIEINQNRKAYKYAIEICSDISYPVIYLYDKALNWFWNSRYDGLEIIGIEKINDLAVGNSLIYTPSHRSHIDYLALSYELYTNNLMLPQIVAGKNLNLPILGRILRNGGAFFMRRSFGPNKLYSKVFFEHLRKLFQRGYSIEFFPEGGRTRTGRLLSPRPGIISMIIKSFQDMDERDVKFLPISISYEKVLEGKSHLKESRGQKKKKESLMSIFSTIGDFRGYLGNAYLQFGEPIDLKSFLNKHSPNWQDDVVDLNKDTEKKSWLYEVTPLLGNRIMTNINNATVVTSSSLFASAISDIVDEEIDKERLVTRIENLIKIIEISNYSNLIKLPNISSKQILEKIKKLKFYKAEGEKTLIMSKAEKNLMEFYKNNILHLLILESYIFYKSRKKIVKSRLVTQFKEVFPQIKKDFFLDISLNQTEEKVSEIIMALKKLHLLEIDGNDEISWAGSEKEKDVAEMFSSFWVENLSTS</sequence>
<keyword evidence="6 8" id="KW-0012">Acyltransferase</keyword>
<evidence type="ECO:0000259" key="7">
    <source>
        <dbReference type="SMART" id="SM00563"/>
    </source>
</evidence>
<keyword evidence="3" id="KW-1003">Cell membrane</keyword>
<evidence type="ECO:0000256" key="4">
    <source>
        <dbReference type="ARBA" id="ARBA00022679"/>
    </source>
</evidence>
<accession>A4GK26</accession>
<name>A4GK26_9BACT</name>
<dbReference type="SMART" id="SM00563">
    <property type="entry name" value="PlsC"/>
    <property type="match status" value="1"/>
</dbReference>
<dbReference type="GO" id="GO:0008654">
    <property type="term" value="P:phospholipid biosynthetic process"/>
    <property type="evidence" value="ECO:0007669"/>
    <property type="project" value="InterPro"/>
</dbReference>
<dbReference type="PANTHER" id="PTHR12563">
    <property type="entry name" value="GLYCEROL-3-PHOSPHATE ACYLTRANSFERASE"/>
    <property type="match status" value="1"/>
</dbReference>
<dbReference type="PIRSF" id="PIRSF000437">
    <property type="entry name" value="GPAT_DHAPAT"/>
    <property type="match status" value="1"/>
</dbReference>
<dbReference type="CDD" id="cd07993">
    <property type="entry name" value="LPLAT_DHAPAT-like"/>
    <property type="match status" value="1"/>
</dbReference>
<reference evidence="8" key="1">
    <citation type="journal article" date="2007" name="Environ. Microbiol.">
        <title>Proteorhodopsin photosystem gene clusters exhibit co-evolutionary trends and shared ancestry among diverse marine microbial phyla.</title>
        <authorList>
            <person name="McCarren J."/>
            <person name="Delong E.F."/>
        </authorList>
    </citation>
    <scope>NUCLEOTIDE SEQUENCE</scope>
</reference>
<dbReference type="InterPro" id="IPR002123">
    <property type="entry name" value="Plipid/glycerol_acylTrfase"/>
</dbReference>
<evidence type="ECO:0000256" key="6">
    <source>
        <dbReference type="ARBA" id="ARBA00023315"/>
    </source>
</evidence>
<dbReference type="PANTHER" id="PTHR12563:SF17">
    <property type="entry name" value="DIHYDROXYACETONE PHOSPHATE ACYLTRANSFERASE"/>
    <property type="match status" value="1"/>
</dbReference>
<dbReference type="InterPro" id="IPR045520">
    <property type="entry name" value="GPAT/DHAPAT_C"/>
</dbReference>
<evidence type="ECO:0000256" key="2">
    <source>
        <dbReference type="ARBA" id="ARBA00007937"/>
    </source>
</evidence>
<proteinExistence type="inferred from homology"/>
<dbReference type="GO" id="GO:0005886">
    <property type="term" value="C:plasma membrane"/>
    <property type="evidence" value="ECO:0007669"/>
    <property type="project" value="UniProtKB-SubCell"/>
</dbReference>
<organism evidence="8">
    <name type="scientific">uncultured marine bacterium HF130_81H07</name>
    <dbReference type="NCBI Taxonomy" id="415448"/>
    <lineage>
        <taxon>Bacteria</taxon>
        <taxon>environmental samples</taxon>
    </lineage>
</organism>
<keyword evidence="4 8" id="KW-0808">Transferase</keyword>
<evidence type="ECO:0000256" key="1">
    <source>
        <dbReference type="ARBA" id="ARBA00004413"/>
    </source>
</evidence>
<dbReference type="Pfam" id="PF01553">
    <property type="entry name" value="Acyltransferase"/>
    <property type="match status" value="1"/>
</dbReference>
<dbReference type="EMBL" id="EF107106">
    <property type="protein sequence ID" value="ABL97471.1"/>
    <property type="molecule type" value="Genomic_DNA"/>
</dbReference>
<dbReference type="AlphaFoldDB" id="A4GK26"/>
<protein>
    <submittedName>
        <fullName evidence="8">Glycerol-3-phosphate acyltransferase</fullName>
    </submittedName>
</protein>
<feature type="domain" description="Phospholipid/glycerol acyltransferase" evidence="7">
    <location>
        <begin position="278"/>
        <end position="405"/>
    </location>
</feature>
<keyword evidence="5" id="KW-0472">Membrane</keyword>